<name>A0ABR8QPP3_9BACI</name>
<sequence>MQIKRQVDKLSEHEARSILLQMLLRTEMLQSGNYPKEDYMTSMNDIYQAVLTFDKAIPPLQGGNIHIVFSDSSAGSLKQAIKELKINDIVITIPINFSIGPLWQLHQLEGLEKRRDWLLEHINLEDEFIFDYIPRIEESLMKLQAFPEQCKIFIWGCENAHEQAGAAYAVYLLRETSNQIYIGLDQERQKRLTRQDILHTGELTPEQWVEYIKNGEKYFCLSIDERQKWVQQWVTLAQSKDVFLRIWKEGRLTSISENYFDEMIIAKARELQKGNDFIKSARLIGEVIGHLDQPIEDLFIEYRLRTLALLGIFELKGVPRAMRYYSVRLKPKESSK</sequence>
<dbReference type="RefSeq" id="WP_191813774.1">
    <property type="nucleotide sequence ID" value="NZ_JACSQT010000004.1"/>
</dbReference>
<evidence type="ECO:0000313" key="4">
    <source>
        <dbReference type="Proteomes" id="UP000657931"/>
    </source>
</evidence>
<dbReference type="EMBL" id="JACSQT010000004">
    <property type="protein sequence ID" value="MBD7937495.1"/>
    <property type="molecule type" value="Genomic_DNA"/>
</dbReference>
<gene>
    <name evidence="3" type="ORF">H9655_10710</name>
</gene>
<keyword evidence="4" id="KW-1185">Reference proteome</keyword>
<proteinExistence type="predicted"/>
<dbReference type="Proteomes" id="UP000657931">
    <property type="component" value="Unassembled WGS sequence"/>
</dbReference>
<organism evidence="3 4">
    <name type="scientific">Cytobacillus stercorigallinarum</name>
    <dbReference type="NCBI Taxonomy" id="2762240"/>
    <lineage>
        <taxon>Bacteria</taxon>
        <taxon>Bacillati</taxon>
        <taxon>Bacillota</taxon>
        <taxon>Bacilli</taxon>
        <taxon>Bacillales</taxon>
        <taxon>Bacillaceae</taxon>
        <taxon>Cytobacillus</taxon>
    </lineage>
</organism>
<evidence type="ECO:0000259" key="2">
    <source>
        <dbReference type="Pfam" id="PF12395"/>
    </source>
</evidence>
<evidence type="ECO:0000313" key="3">
    <source>
        <dbReference type="EMBL" id="MBD7937495.1"/>
    </source>
</evidence>
<protein>
    <submittedName>
        <fullName evidence="3">DUF1835 domain-containing protein</fullName>
    </submittedName>
</protein>
<dbReference type="Pfam" id="PF12395">
    <property type="entry name" value="DUF3658"/>
    <property type="match status" value="1"/>
</dbReference>
<reference evidence="3 4" key="1">
    <citation type="submission" date="2020-08" db="EMBL/GenBank/DDBJ databases">
        <title>A Genomic Blueprint of the Chicken Gut Microbiome.</title>
        <authorList>
            <person name="Gilroy R."/>
            <person name="Ravi A."/>
            <person name="Getino M."/>
            <person name="Pursley I."/>
            <person name="Horton D.L."/>
            <person name="Alikhan N.-F."/>
            <person name="Baker D."/>
            <person name="Gharbi K."/>
            <person name="Hall N."/>
            <person name="Watson M."/>
            <person name="Adriaenssens E.M."/>
            <person name="Foster-Nyarko E."/>
            <person name="Jarju S."/>
            <person name="Secka A."/>
            <person name="Antonio M."/>
            <person name="Oren A."/>
            <person name="Chaudhuri R."/>
            <person name="La Ragione R.M."/>
            <person name="Hildebrand F."/>
            <person name="Pallen M.J."/>
        </authorList>
    </citation>
    <scope>NUCLEOTIDE SEQUENCE [LARGE SCALE GENOMIC DNA]</scope>
    <source>
        <strain evidence="3 4">Sa5YUA1</strain>
    </source>
</reference>
<dbReference type="InterPro" id="IPR022123">
    <property type="entry name" value="DUF3658"/>
</dbReference>
<accession>A0ABR8QPP3</accession>
<comment type="caution">
    <text evidence="3">The sequence shown here is derived from an EMBL/GenBank/DDBJ whole genome shotgun (WGS) entry which is preliminary data.</text>
</comment>
<feature type="domain" description="DUF1835" evidence="1">
    <location>
        <begin position="65"/>
        <end position="181"/>
    </location>
</feature>
<evidence type="ECO:0000259" key="1">
    <source>
        <dbReference type="Pfam" id="PF08874"/>
    </source>
</evidence>
<feature type="domain" description="DUF3658" evidence="2">
    <location>
        <begin position="221"/>
        <end position="325"/>
    </location>
</feature>
<dbReference type="InterPro" id="IPR014973">
    <property type="entry name" value="DUF1835"/>
</dbReference>
<dbReference type="Pfam" id="PF08874">
    <property type="entry name" value="DUF1835"/>
    <property type="match status" value="1"/>
</dbReference>